<evidence type="ECO:0000256" key="1">
    <source>
        <dbReference type="SAM" id="MobiDB-lite"/>
    </source>
</evidence>
<accession>A0A6J4LA67</accession>
<reference evidence="2" key="1">
    <citation type="submission" date="2020-02" db="EMBL/GenBank/DDBJ databases">
        <authorList>
            <person name="Meier V. D."/>
        </authorList>
    </citation>
    <scope>NUCLEOTIDE SEQUENCE</scope>
    <source>
        <strain evidence="2">AVDCRST_MAG89</strain>
    </source>
</reference>
<feature type="compositionally biased region" description="Low complexity" evidence="1">
    <location>
        <begin position="10"/>
        <end position="29"/>
    </location>
</feature>
<sequence>MDSAVKGTLAGPAPGRAARAAAGRAGHAGQRFRVQPCEQLSENEPEA</sequence>
<gene>
    <name evidence="2" type="ORF">AVDCRST_MAG89-1763</name>
</gene>
<protein>
    <submittedName>
        <fullName evidence="2">Uncharacterized protein</fullName>
    </submittedName>
</protein>
<feature type="region of interest" description="Disordered" evidence="1">
    <location>
        <begin position="1"/>
        <end position="47"/>
    </location>
</feature>
<proteinExistence type="predicted"/>
<name>A0A6J4LA67_9BACT</name>
<organism evidence="2">
    <name type="scientific">uncultured Gemmatimonadota bacterium</name>
    <dbReference type="NCBI Taxonomy" id="203437"/>
    <lineage>
        <taxon>Bacteria</taxon>
        <taxon>Pseudomonadati</taxon>
        <taxon>Gemmatimonadota</taxon>
        <taxon>environmental samples</taxon>
    </lineage>
</organism>
<evidence type="ECO:0000313" key="2">
    <source>
        <dbReference type="EMBL" id="CAA9323409.1"/>
    </source>
</evidence>
<dbReference type="AlphaFoldDB" id="A0A6J4LA67"/>
<dbReference type="EMBL" id="CADCTV010000377">
    <property type="protein sequence ID" value="CAA9323409.1"/>
    <property type="molecule type" value="Genomic_DNA"/>
</dbReference>